<name>A0ABV2E1A7_9GAMM</name>
<accession>A0ABV2E1A7</accession>
<proteinExistence type="predicted"/>
<evidence type="ECO:0000313" key="1">
    <source>
        <dbReference type="EMBL" id="MET3077058.1"/>
    </source>
</evidence>
<reference evidence="1 2" key="1">
    <citation type="submission" date="2024-07" db="EMBL/GenBank/DDBJ databases">
        <title>Isolation, whole-genome sequencing, and annotation of five antibiotic-resistant bacteria from environmental samples.</title>
        <authorList>
            <person name="Bedore T."/>
            <person name="Hudson A.O."/>
            <person name="Kumar G."/>
        </authorList>
    </citation>
    <scope>NUCLEOTIDE SEQUENCE [LARGE SCALE GENOMIC DNA]</scope>
    <source>
        <strain evidence="1 2">RIT844</strain>
    </source>
</reference>
<organism evidence="1 2">
    <name type="scientific">Pantoea leporis</name>
    <dbReference type="NCBI Taxonomy" id="2933780"/>
    <lineage>
        <taxon>Bacteria</taxon>
        <taxon>Pseudomonadati</taxon>
        <taxon>Pseudomonadota</taxon>
        <taxon>Gammaproteobacteria</taxon>
        <taxon>Enterobacterales</taxon>
        <taxon>Erwiniaceae</taxon>
        <taxon>Pantoea</taxon>
    </lineage>
</organism>
<comment type="caution">
    <text evidence="1">The sequence shown here is derived from an EMBL/GenBank/DDBJ whole genome shotgun (WGS) entry which is preliminary data.</text>
</comment>
<dbReference type="Proteomes" id="UP001548992">
    <property type="component" value="Unassembled WGS sequence"/>
</dbReference>
<protein>
    <submittedName>
        <fullName evidence="1">Capsular polysaccharide biosynthesis protein</fullName>
    </submittedName>
</protein>
<dbReference type="CDD" id="cd16440">
    <property type="entry name" value="beta_Kdo_transferase_KpsC_1"/>
    <property type="match status" value="1"/>
</dbReference>
<sequence>MIGIFSSGIWRIPYLSNFLAQPCQKLSPFMPIADDIASIAVWGHRPSVHKSVALAQGAGKSILRLEDGFIRSLDLGVNGAPPLSMVLDDVGIYYDASHPSALEALIRDRETNQALAADAEHAIKTIVAEDLSKYNHAPAFVTDKHLSDDIVLVVDQTYGDMSVIYGNAGPDDFASMLNAALSENPHAIIWVKIHPDVLQGKKAGYYHQLKSTPRVRLLADNVSPQSLLRHVSRVYVVTSQYGFEALMAGKAVICFGQPWYAGWGLTDDRHPQAKQLRQRRGCATLHELFAAAYFRYSRYINPLTGEPAKLFDVMSWMQMQRRYQQQRNGYLWAPGLSWWKYTILKPFLQTRTNKLSFSRREDRATACVVWGNYGEQRWQERAKSQLLPIWRMEDGFLRSSGLGSNLMPPLSLVLDKRGIYYDASRSSDLEVMLNESELTLMQRQRALRLQQRLVDSKISKYNLGADFVLPPAALGKRVILVPGQVEDDASIRSGTCSVRTNAQLLHAVRKRNPDAFIIYKPHPDVLVGNRQGQLAQSDVALLADYQVLNADVIQCIQVVDEIHTMTSLAGFEGLLHGKKVCCYGMPFYAGWGLTHDEYHCARRLRKLTLSDLIYQALIEYPTYIHPTRRTAITAEEATDILINTPRATLEIKKNRLDKIKYTCKKVYRVISISML</sequence>
<keyword evidence="2" id="KW-1185">Reference proteome</keyword>
<dbReference type="InterPro" id="IPR007833">
    <property type="entry name" value="Capsule_polysaccharide_synth"/>
</dbReference>
<dbReference type="CDD" id="cd16439">
    <property type="entry name" value="beta_Kdo_transferase_KpsC_2"/>
    <property type="match status" value="1"/>
</dbReference>
<dbReference type="EMBL" id="JBEWWF010000004">
    <property type="protein sequence ID" value="MET3077058.1"/>
    <property type="molecule type" value="Genomic_DNA"/>
</dbReference>
<gene>
    <name evidence="1" type="ORF">ABXV16_14970</name>
</gene>
<dbReference type="RefSeq" id="WP_354467311.1">
    <property type="nucleotide sequence ID" value="NZ_JBEWWF010000004.1"/>
</dbReference>
<dbReference type="Pfam" id="PF05159">
    <property type="entry name" value="Capsule_synth"/>
    <property type="match status" value="4"/>
</dbReference>
<evidence type="ECO:0000313" key="2">
    <source>
        <dbReference type="Proteomes" id="UP001548992"/>
    </source>
</evidence>